<protein>
    <submittedName>
        <fullName evidence="1">Uncharacterized protein</fullName>
    </submittedName>
</protein>
<gene>
    <name evidence="1" type="ORF">BB558_000978</name>
</gene>
<name>A0A2U1JCW7_SMIAN</name>
<accession>A0A2U1JCW7</accession>
<reference evidence="1 2" key="1">
    <citation type="journal article" date="2018" name="MBio">
        <title>Comparative Genomics Reveals the Core Gene Toolbox for the Fungus-Insect Symbiosis.</title>
        <authorList>
            <person name="Wang Y."/>
            <person name="Stata M."/>
            <person name="Wang W."/>
            <person name="Stajich J.E."/>
            <person name="White M.M."/>
            <person name="Moncalvo J.M."/>
        </authorList>
    </citation>
    <scope>NUCLEOTIDE SEQUENCE [LARGE SCALE GENOMIC DNA]</scope>
    <source>
        <strain evidence="1 2">AUS-126-30</strain>
    </source>
</reference>
<sequence>MEAYFQSSTMSKKSLEVSLVLALVVVLLKYMTKLLRVEDAKLLCTLKIIQKISKSTSGRQDNGYLRIIDPIHGPPGGAPTSKRIIENINKCIGKHLLDIIAAQGAIVPGLGSHHDHRRIPGIKIRGGTQVKLVYTLVAKFIPILNKLGNICCGGIRPMGGKGSTTE</sequence>
<organism evidence="1 2">
    <name type="scientific">Smittium angustum</name>
    <dbReference type="NCBI Taxonomy" id="133377"/>
    <lineage>
        <taxon>Eukaryota</taxon>
        <taxon>Fungi</taxon>
        <taxon>Fungi incertae sedis</taxon>
        <taxon>Zoopagomycota</taxon>
        <taxon>Kickxellomycotina</taxon>
        <taxon>Harpellomycetes</taxon>
        <taxon>Harpellales</taxon>
        <taxon>Legeriomycetaceae</taxon>
        <taxon>Smittium</taxon>
    </lineage>
</organism>
<evidence type="ECO:0000313" key="1">
    <source>
        <dbReference type="EMBL" id="PWA02864.1"/>
    </source>
</evidence>
<evidence type="ECO:0000313" key="2">
    <source>
        <dbReference type="Proteomes" id="UP000245591"/>
    </source>
</evidence>
<dbReference type="EMBL" id="MBFU01000048">
    <property type="protein sequence ID" value="PWA02864.1"/>
    <property type="molecule type" value="Genomic_DNA"/>
</dbReference>
<keyword evidence="2" id="KW-1185">Reference proteome</keyword>
<comment type="caution">
    <text evidence="1">The sequence shown here is derived from an EMBL/GenBank/DDBJ whole genome shotgun (WGS) entry which is preliminary data.</text>
</comment>
<dbReference type="Proteomes" id="UP000245591">
    <property type="component" value="Unassembled WGS sequence"/>
</dbReference>
<dbReference type="AlphaFoldDB" id="A0A2U1JCW7"/>
<proteinExistence type="predicted"/>